<protein>
    <submittedName>
        <fullName evidence="2">Uncharacterized protein</fullName>
    </submittedName>
</protein>
<dbReference type="EMBL" id="RZIG01000002">
    <property type="protein sequence ID" value="RYJ10548.1"/>
    <property type="molecule type" value="Genomic_DNA"/>
</dbReference>
<dbReference type="Proteomes" id="UP000293535">
    <property type="component" value="Unassembled WGS sequence"/>
</dbReference>
<evidence type="ECO:0000313" key="3">
    <source>
        <dbReference type="Proteomes" id="UP000293535"/>
    </source>
</evidence>
<comment type="caution">
    <text evidence="2">The sequence shown here is derived from an EMBL/GenBank/DDBJ whole genome shotgun (WGS) entry which is preliminary data.</text>
</comment>
<proteinExistence type="predicted"/>
<evidence type="ECO:0000313" key="2">
    <source>
        <dbReference type="EMBL" id="RYJ10548.1"/>
    </source>
</evidence>
<name>A0A482T2B7_HALHI</name>
<organism evidence="2 3">
    <name type="scientific">Haloarcula hispanica</name>
    <dbReference type="NCBI Taxonomy" id="51589"/>
    <lineage>
        <taxon>Archaea</taxon>
        <taxon>Methanobacteriati</taxon>
        <taxon>Methanobacteriota</taxon>
        <taxon>Stenosarchaea group</taxon>
        <taxon>Halobacteria</taxon>
        <taxon>Halobacteriales</taxon>
        <taxon>Haloarculaceae</taxon>
        <taxon>Haloarcula</taxon>
    </lineage>
</organism>
<feature type="region of interest" description="Disordered" evidence="1">
    <location>
        <begin position="198"/>
        <end position="217"/>
    </location>
</feature>
<dbReference type="RefSeq" id="WP_129755689.1">
    <property type="nucleotide sequence ID" value="NZ_JAFKAA010000002.1"/>
</dbReference>
<accession>A0A482T2B7</accession>
<reference evidence="2 3" key="1">
    <citation type="submission" date="2018-12" db="EMBL/GenBank/DDBJ databases">
        <title>Draft genome sequence of Haloarcula hispinica strain 18.1, an halophilic archaeon isolated from Chott El Jerid of Southern Tunisia.</title>
        <authorList>
            <person name="Najjari A."/>
            <person name="Ben Dhia O."/>
            <person name="Ferjani R."/>
            <person name="Mahjoubi M."/>
            <person name="Sghaier H."/>
            <person name="Elshahed M."/>
            <person name="Ouzari H.I."/>
            <person name="Cherid A."/>
            <person name="Youssef N."/>
        </authorList>
    </citation>
    <scope>NUCLEOTIDE SEQUENCE [LARGE SCALE GENOMIC DNA]</scope>
    <source>
        <strain evidence="2 3">18.1</strain>
    </source>
</reference>
<sequence length="217" mass="24512">MMGRNPLDMLERLPGDAQKQAYKKLTNKLIDGEAGDILTGLIAAKEISMLEAVDDLHAEMGVEHIDEIPNHDDRKQQLKALVEALVSGDIPTFWFEQIGQDKLDEPESARDYLNLDGDEWRTECDKLVNTYRKQGSTASRSEIVADYITRKFGVDTEYFVSHVVNWTDTQQRNVAKQFLLGNFDGVEQGINVARQAVEHHNEQAKQELDEGDHATAD</sequence>
<evidence type="ECO:0000256" key="1">
    <source>
        <dbReference type="SAM" id="MobiDB-lite"/>
    </source>
</evidence>
<gene>
    <name evidence="2" type="ORF">ELS20_11455</name>
</gene>
<dbReference type="AlphaFoldDB" id="A0A482T2B7"/>